<feature type="compositionally biased region" description="Basic and acidic residues" evidence="3">
    <location>
        <begin position="1"/>
        <end position="22"/>
    </location>
</feature>
<keyword evidence="2" id="KW-0143">Chaperone</keyword>
<proteinExistence type="evidence at transcript level"/>
<evidence type="ECO:0000313" key="4">
    <source>
        <dbReference type="EMBL" id="AAM93960.1"/>
    </source>
</evidence>
<organism evidence="4">
    <name type="scientific">Griffithsia japonica</name>
    <name type="common">Red alga</name>
    <dbReference type="NCBI Taxonomy" id="83288"/>
    <lineage>
        <taxon>Eukaryota</taxon>
        <taxon>Rhodophyta</taxon>
        <taxon>Florideophyceae</taxon>
        <taxon>Rhodymeniophycidae</taxon>
        <taxon>Ceramiales</taxon>
        <taxon>Ceramiaceae</taxon>
        <taxon>Griffithsia</taxon>
    </lineage>
</organism>
<accession>Q7XZ64</accession>
<feature type="non-terminal residue" evidence="4">
    <location>
        <position position="1"/>
    </location>
</feature>
<sequence>RFPKDGFKFGDKDQKSAEEKSKGLRKKFQPLTKLLKEKLAGKASKVKLSTRLSSTMCVVSSDQYGYSARMEIVMKAQAFADPDSFEYMTPKAKTMEINPYHPVIKEMLAMVERGGEEERVVELGHLVYDTALVSSGYLMQDQASYAKRMYKWIGDSVGVDADAPVVEDVIEEEEATTSDDKADTESEAAKGAETTDKEDKSEEESKDSEAETEGHDEL</sequence>
<evidence type="ECO:0000256" key="1">
    <source>
        <dbReference type="ARBA" id="ARBA00008239"/>
    </source>
</evidence>
<dbReference type="GO" id="GO:0051082">
    <property type="term" value="F:unfolded protein binding"/>
    <property type="evidence" value="ECO:0007669"/>
    <property type="project" value="InterPro"/>
</dbReference>
<comment type="similarity">
    <text evidence="1">Belongs to the heat shock protein 90 family.</text>
</comment>
<dbReference type="InterPro" id="IPR001404">
    <property type="entry name" value="Hsp90_fam"/>
</dbReference>
<keyword evidence="4" id="KW-0808">Transferase</keyword>
<dbReference type="AlphaFoldDB" id="Q7XZ64"/>
<reference evidence="4" key="1">
    <citation type="submission" date="2002-06" db="EMBL/GenBank/DDBJ databases">
        <authorList>
            <person name="Liu C.L."/>
            <person name="Lee Y.K."/>
            <person name="Lee H.K."/>
        </authorList>
    </citation>
    <scope>NUCLEOTIDE SEQUENCE</scope>
</reference>
<dbReference type="SUPFAM" id="SSF110942">
    <property type="entry name" value="HSP90 C-terminal domain"/>
    <property type="match status" value="1"/>
</dbReference>
<feature type="region of interest" description="Disordered" evidence="3">
    <location>
        <begin position="1"/>
        <end position="24"/>
    </location>
</feature>
<dbReference type="GO" id="GO:0016301">
    <property type="term" value="F:kinase activity"/>
    <property type="evidence" value="ECO:0007669"/>
    <property type="project" value="UniProtKB-KW"/>
</dbReference>
<dbReference type="GO" id="GO:0016887">
    <property type="term" value="F:ATP hydrolysis activity"/>
    <property type="evidence" value="ECO:0007669"/>
    <property type="project" value="InterPro"/>
</dbReference>
<dbReference type="InterPro" id="IPR037196">
    <property type="entry name" value="HSP90_C"/>
</dbReference>
<dbReference type="PANTHER" id="PTHR11528">
    <property type="entry name" value="HEAT SHOCK PROTEIN 90 FAMILY MEMBER"/>
    <property type="match status" value="1"/>
</dbReference>
<dbReference type="Pfam" id="PF00183">
    <property type="entry name" value="HSP90"/>
    <property type="match status" value="1"/>
</dbReference>
<evidence type="ECO:0000256" key="2">
    <source>
        <dbReference type="ARBA" id="ARBA00023186"/>
    </source>
</evidence>
<protein>
    <submittedName>
        <fullName evidence="4">Protein kinase</fullName>
    </submittedName>
</protein>
<dbReference type="Gene3D" id="1.20.120.790">
    <property type="entry name" value="Heat shock protein 90, C-terminal domain"/>
    <property type="match status" value="1"/>
</dbReference>
<keyword evidence="4" id="KW-0418">Kinase</keyword>
<feature type="compositionally biased region" description="Basic and acidic residues" evidence="3">
    <location>
        <begin position="207"/>
        <end position="218"/>
    </location>
</feature>
<feature type="region of interest" description="Disordered" evidence="3">
    <location>
        <begin position="166"/>
        <end position="218"/>
    </location>
</feature>
<evidence type="ECO:0000256" key="3">
    <source>
        <dbReference type="SAM" id="MobiDB-lite"/>
    </source>
</evidence>
<feature type="compositionally biased region" description="Basic and acidic residues" evidence="3">
    <location>
        <begin position="178"/>
        <end position="200"/>
    </location>
</feature>
<dbReference type="GO" id="GO:0140662">
    <property type="term" value="F:ATP-dependent protein folding chaperone"/>
    <property type="evidence" value="ECO:0007669"/>
    <property type="project" value="InterPro"/>
</dbReference>
<dbReference type="GO" id="GO:0005524">
    <property type="term" value="F:ATP binding"/>
    <property type="evidence" value="ECO:0007669"/>
    <property type="project" value="InterPro"/>
</dbReference>
<dbReference type="EMBL" id="AY123088">
    <property type="protein sequence ID" value="AAM93960.1"/>
    <property type="molecule type" value="mRNA"/>
</dbReference>
<feature type="compositionally biased region" description="Acidic residues" evidence="3">
    <location>
        <begin position="168"/>
        <end position="177"/>
    </location>
</feature>
<name>Q7XZ64_GRIJA</name>